<dbReference type="Proteomes" id="UP001221898">
    <property type="component" value="Unassembled WGS sequence"/>
</dbReference>
<reference evidence="1" key="1">
    <citation type="journal article" date="2023" name="Science">
        <title>Genome structures resolve the early diversification of teleost fishes.</title>
        <authorList>
            <person name="Parey E."/>
            <person name="Louis A."/>
            <person name="Montfort J."/>
            <person name="Bouchez O."/>
            <person name="Roques C."/>
            <person name="Iampietro C."/>
            <person name="Lluch J."/>
            <person name="Castinel A."/>
            <person name="Donnadieu C."/>
            <person name="Desvignes T."/>
            <person name="Floi Bucao C."/>
            <person name="Jouanno E."/>
            <person name="Wen M."/>
            <person name="Mejri S."/>
            <person name="Dirks R."/>
            <person name="Jansen H."/>
            <person name="Henkel C."/>
            <person name="Chen W.J."/>
            <person name="Zahm M."/>
            <person name="Cabau C."/>
            <person name="Klopp C."/>
            <person name="Thompson A.W."/>
            <person name="Robinson-Rechavi M."/>
            <person name="Braasch I."/>
            <person name="Lecointre G."/>
            <person name="Bobe J."/>
            <person name="Postlethwait J.H."/>
            <person name="Berthelot C."/>
            <person name="Roest Crollius H."/>
            <person name="Guiguen Y."/>
        </authorList>
    </citation>
    <scope>NUCLEOTIDE SEQUENCE</scope>
    <source>
        <strain evidence="1">NC1722</strain>
    </source>
</reference>
<gene>
    <name evidence="1" type="ORF">AAFF_G00335260</name>
</gene>
<name>A0AAD7SLG0_9TELE</name>
<organism evidence="1 2">
    <name type="scientific">Aldrovandia affinis</name>
    <dbReference type="NCBI Taxonomy" id="143900"/>
    <lineage>
        <taxon>Eukaryota</taxon>
        <taxon>Metazoa</taxon>
        <taxon>Chordata</taxon>
        <taxon>Craniata</taxon>
        <taxon>Vertebrata</taxon>
        <taxon>Euteleostomi</taxon>
        <taxon>Actinopterygii</taxon>
        <taxon>Neopterygii</taxon>
        <taxon>Teleostei</taxon>
        <taxon>Notacanthiformes</taxon>
        <taxon>Halosauridae</taxon>
        <taxon>Aldrovandia</taxon>
    </lineage>
</organism>
<evidence type="ECO:0000313" key="2">
    <source>
        <dbReference type="Proteomes" id="UP001221898"/>
    </source>
</evidence>
<dbReference type="EMBL" id="JAINUG010000052">
    <property type="protein sequence ID" value="KAJ8404663.1"/>
    <property type="molecule type" value="Genomic_DNA"/>
</dbReference>
<accession>A0AAD7SLG0</accession>
<comment type="caution">
    <text evidence="1">The sequence shown here is derived from an EMBL/GenBank/DDBJ whole genome shotgun (WGS) entry which is preliminary data.</text>
</comment>
<dbReference type="AlphaFoldDB" id="A0AAD7SLG0"/>
<sequence>MKTTNQTLRMLPVPITTSEANPFKTTCARLPAIPTKATTTNECATNSWDIPDFCPAETGLLIIIKL</sequence>
<proteinExistence type="predicted"/>
<keyword evidence="2" id="KW-1185">Reference proteome</keyword>
<evidence type="ECO:0000313" key="1">
    <source>
        <dbReference type="EMBL" id="KAJ8404663.1"/>
    </source>
</evidence>
<protein>
    <submittedName>
        <fullName evidence="1">Uncharacterized protein</fullName>
    </submittedName>
</protein>